<evidence type="ECO:0000313" key="2">
    <source>
        <dbReference type="Proteomes" id="UP000037269"/>
    </source>
</evidence>
<organism evidence="1 2">
    <name type="scientific">Aneurinibacillus migulanus</name>
    <name type="common">Bacillus migulanus</name>
    <dbReference type="NCBI Taxonomy" id="47500"/>
    <lineage>
        <taxon>Bacteria</taxon>
        <taxon>Bacillati</taxon>
        <taxon>Bacillota</taxon>
        <taxon>Bacilli</taxon>
        <taxon>Bacillales</taxon>
        <taxon>Paenibacillaceae</taxon>
        <taxon>Aneurinibacillus group</taxon>
        <taxon>Aneurinibacillus</taxon>
    </lineage>
</organism>
<dbReference type="Proteomes" id="UP000037269">
    <property type="component" value="Unassembled WGS sequence"/>
</dbReference>
<comment type="caution">
    <text evidence="1">The sequence shown here is derived from an EMBL/GenBank/DDBJ whole genome shotgun (WGS) entry which is preliminary data.</text>
</comment>
<reference evidence="1 2" key="1">
    <citation type="submission" date="2015-07" db="EMBL/GenBank/DDBJ databases">
        <title>Fjat-14205 dsm 2895.</title>
        <authorList>
            <person name="Liu B."/>
            <person name="Wang J."/>
            <person name="Zhu Y."/>
            <person name="Liu G."/>
            <person name="Chen Q."/>
            <person name="Chen Z."/>
            <person name="Lan J."/>
            <person name="Che J."/>
            <person name="Ge C."/>
            <person name="Shi H."/>
            <person name="Pan Z."/>
            <person name="Liu X."/>
        </authorList>
    </citation>
    <scope>NUCLEOTIDE SEQUENCE [LARGE SCALE GENOMIC DNA]</scope>
    <source>
        <strain evidence="1 2">DSM 2895</strain>
    </source>
</reference>
<accession>A0A0D1Y1Q3</accession>
<dbReference type="AlphaFoldDB" id="A0A0D1Y1Q3"/>
<evidence type="ECO:0000313" key="1">
    <source>
        <dbReference type="EMBL" id="KON84115.1"/>
    </source>
</evidence>
<protein>
    <submittedName>
        <fullName evidence="1">Uncharacterized protein</fullName>
    </submittedName>
</protein>
<sequence length="107" mass="11967">MPQALLHLSKNNKMLLLISIKLHVIDNNFQSYQILMFKSTGDILQEDKVRFWGVPAGSSSFSNVSGGTTNVQLFVGAQGVSTLFFLHLSYFQPRYPVKISSVIYIAI</sequence>
<dbReference type="PATRIC" id="fig|47500.8.peg.1980"/>
<gene>
    <name evidence="1" type="ORF">AF333_29580</name>
</gene>
<dbReference type="EMBL" id="LGUG01000013">
    <property type="protein sequence ID" value="KON84115.1"/>
    <property type="molecule type" value="Genomic_DNA"/>
</dbReference>
<name>A0A0D1Y1Q3_ANEMI</name>
<proteinExistence type="predicted"/>
<keyword evidence="2" id="KW-1185">Reference proteome</keyword>